<feature type="domain" description="PH" evidence="7">
    <location>
        <begin position="383"/>
        <end position="484"/>
    </location>
</feature>
<evidence type="ECO:0000313" key="9">
    <source>
        <dbReference type="EMBL" id="RKP29739.1"/>
    </source>
</evidence>
<dbReference type="InterPro" id="IPR027267">
    <property type="entry name" value="AH/BAR_dom_sf"/>
</dbReference>
<keyword evidence="3 6" id="KW-1133">Transmembrane helix</keyword>
<accession>A0A4V1J2U1</accession>
<evidence type="ECO:0000256" key="6">
    <source>
        <dbReference type="SAM" id="Phobius"/>
    </source>
</evidence>
<dbReference type="Pfam" id="PF16746">
    <property type="entry name" value="BAR_3"/>
    <property type="match status" value="1"/>
</dbReference>
<protein>
    <recommendedName>
        <fullName evidence="11">PH domain-containing protein</fullName>
    </recommendedName>
</protein>
<dbReference type="Pfam" id="PF00169">
    <property type="entry name" value="PH"/>
    <property type="match status" value="1"/>
</dbReference>
<dbReference type="Gene3D" id="1.20.1270.60">
    <property type="entry name" value="Arfaptin homology (AH) domain/BAR domain"/>
    <property type="match status" value="1"/>
</dbReference>
<feature type="region of interest" description="Disordered" evidence="5">
    <location>
        <begin position="51"/>
        <end position="88"/>
    </location>
</feature>
<dbReference type="InterPro" id="IPR031968">
    <property type="entry name" value="VASt"/>
</dbReference>
<keyword evidence="4 6" id="KW-0472">Membrane</keyword>
<evidence type="ECO:0000259" key="7">
    <source>
        <dbReference type="PROSITE" id="PS50003"/>
    </source>
</evidence>
<evidence type="ECO:0000256" key="5">
    <source>
        <dbReference type="SAM" id="MobiDB-lite"/>
    </source>
</evidence>
<dbReference type="GO" id="GO:0005737">
    <property type="term" value="C:cytoplasm"/>
    <property type="evidence" value="ECO:0007669"/>
    <property type="project" value="InterPro"/>
</dbReference>
<dbReference type="InterPro" id="IPR011993">
    <property type="entry name" value="PH-like_dom_sf"/>
</dbReference>
<comment type="subcellular location">
    <subcellularLocation>
        <location evidence="1">Membrane</location>
    </subcellularLocation>
</comment>
<dbReference type="SUPFAM" id="SSF103657">
    <property type="entry name" value="BAR/IMD domain-like"/>
    <property type="match status" value="1"/>
</dbReference>
<evidence type="ECO:0008006" key="11">
    <source>
        <dbReference type="Google" id="ProtNLM"/>
    </source>
</evidence>
<dbReference type="SMART" id="SM00233">
    <property type="entry name" value="PH"/>
    <property type="match status" value="1"/>
</dbReference>
<proteinExistence type="predicted"/>
<dbReference type="InterPro" id="IPR042067">
    <property type="entry name" value="Sip3_PH"/>
</dbReference>
<evidence type="ECO:0000256" key="3">
    <source>
        <dbReference type="ARBA" id="ARBA00022989"/>
    </source>
</evidence>
<sequence>MGGAAFGLSVPRAKASFDANALPLSERLPNARLSQHHNGSIDVDFILRREQAQETQDPPQEALQQGQSAPQKGAPEDTVPGAFPGKAGSQAAGTAAEYHLKLISVAFKEAALDSPSFRASVNHLDSQLISTEKWLQAIVALLVKIPKHAKDLQSLFLYLEYLVPSFLQDGIVDQEYTLTALRSTRDGLQNLWTIAQSALLINLPSIDAWEKNTIGRMNKYKEVRARFRRSQQKYDHFLGIHMALPKGKDPALLLEDLMQLAAVRSEYLKASLDLVVELLDVSNYINRHLINFVYRIWQDKLEKMGENPFVLALFSDVWDEIKRIHCWLEMSRKSSVEMEQDMLHAKKNIQEHVTSLLAPSHWLEDYRSDQINQRLLQDTNETSTEKFGYLFMKTWTDRQKLPVWVRRWAFLQGGVFGFLVLDPSQTSVQETDKIGVLLCNIKYSPNEERHFCFEVKTIDTTIVLQAESLAELKSWLRVFSNVGTRIVDMNDPMHVLLKVSSGKYPPLVLEFQSTANTTMDRELTHSKIVSSSGEVIASIRLLAHLEKNEAFFQKYIYDRIGRICLPFVTETTRSALVAYSLTGSTVVPSALSANIWGSLNWGLYYLFEHNEGVDEPEPEDAQRDTAVPAPRNFPPAWVARDVQLKALFESAVESGEMCLLSYHCLLSPNQHQSLHGTHFVTQRHVYSYVQSLGFISLTKISLGRILEASVTPMQDHDMLRYSMLLGLLKLRLFLDDSQLVLKKLQFLLRNHASDRPLGVSTVIQQLLRIEETHQQQRRAERLHIFTALPLVRADKGSETALIDPADTMPLVGEKLVDLPPQALLHFLFGSKSYAFMDLYQVMDVRLCETMAWLWCSDGRPRRQFQMDVMLFNGRSERVGLTQELERSVENRFYSVMCRNTPFKMKYGPHFDLSMRFVIQQSCEGQSLLKYYGLINVNASFLARLAPKYLGNTIIPNFFTEISRKIADAVKEVGPKGKLAKANYLYGRLAITDRPVREHIAGPVVIDTCVIFSWCVRLKMLQVTRSLQHAVLYAAAAVAALADKLSTHGFLLGVIFCLVVSNVFLSARISAQYWQTRQAARLVRDIVNTGPAMVPRAVYSREAVDFALNISFVGDSACARAFRKQSVLLNQQRLAVGGGALETGVDADQAREFRRRARDIALKRYELFLSLATLNQMELEVVQTEWRHWLASESVRCDEMRHGIFGGNASLAVWERLGHYCDSCAQELAHL</sequence>
<feature type="transmembrane region" description="Helical" evidence="6">
    <location>
        <begin position="1047"/>
        <end position="1066"/>
    </location>
</feature>
<feature type="domain" description="VASt" evidence="8">
    <location>
        <begin position="807"/>
        <end position="973"/>
    </location>
</feature>
<dbReference type="SUPFAM" id="SSF50729">
    <property type="entry name" value="PH domain-like"/>
    <property type="match status" value="1"/>
</dbReference>
<keyword evidence="2 6" id="KW-0812">Transmembrane</keyword>
<name>A0A4V1J2U1_9ASCO</name>
<dbReference type="PROSITE" id="PS51778">
    <property type="entry name" value="VAST"/>
    <property type="match status" value="1"/>
</dbReference>
<evidence type="ECO:0000259" key="8">
    <source>
        <dbReference type="PROSITE" id="PS51778"/>
    </source>
</evidence>
<gene>
    <name evidence="9" type="ORF">METBISCDRAFT_17944</name>
</gene>
<evidence type="ECO:0000256" key="1">
    <source>
        <dbReference type="ARBA" id="ARBA00004370"/>
    </source>
</evidence>
<organism evidence="9 10">
    <name type="scientific">Metschnikowia bicuspidata</name>
    <dbReference type="NCBI Taxonomy" id="27322"/>
    <lineage>
        <taxon>Eukaryota</taxon>
        <taxon>Fungi</taxon>
        <taxon>Dikarya</taxon>
        <taxon>Ascomycota</taxon>
        <taxon>Saccharomycotina</taxon>
        <taxon>Pichiomycetes</taxon>
        <taxon>Metschnikowiaceae</taxon>
        <taxon>Metschnikowia</taxon>
    </lineage>
</organism>
<feature type="compositionally biased region" description="Polar residues" evidence="5">
    <location>
        <begin position="53"/>
        <end position="70"/>
    </location>
</feature>
<dbReference type="EMBL" id="ML004476">
    <property type="protein sequence ID" value="RKP29739.1"/>
    <property type="molecule type" value="Genomic_DNA"/>
</dbReference>
<evidence type="ECO:0000256" key="4">
    <source>
        <dbReference type="ARBA" id="ARBA00023136"/>
    </source>
</evidence>
<keyword evidence="10" id="KW-1185">Reference proteome</keyword>
<evidence type="ECO:0000256" key="2">
    <source>
        <dbReference type="ARBA" id="ARBA00022692"/>
    </source>
</evidence>
<dbReference type="InterPro" id="IPR001849">
    <property type="entry name" value="PH_domain"/>
</dbReference>
<dbReference type="PROSITE" id="PS50003">
    <property type="entry name" value="PH_DOMAIN"/>
    <property type="match status" value="1"/>
</dbReference>
<dbReference type="GO" id="GO:0016020">
    <property type="term" value="C:membrane"/>
    <property type="evidence" value="ECO:0007669"/>
    <property type="project" value="UniProtKB-SubCell"/>
</dbReference>
<dbReference type="Gene3D" id="2.30.29.30">
    <property type="entry name" value="Pleckstrin-homology domain (PH domain)/Phosphotyrosine-binding domain (PTB)"/>
    <property type="match status" value="1"/>
</dbReference>
<dbReference type="PANTHER" id="PTHR14248">
    <property type="entry name" value="CYCLIN Y, ISOFORM A"/>
    <property type="match status" value="1"/>
</dbReference>
<dbReference type="CDD" id="cd13280">
    <property type="entry name" value="PH_SIP3"/>
    <property type="match status" value="1"/>
</dbReference>
<dbReference type="Proteomes" id="UP000268321">
    <property type="component" value="Unassembled WGS sequence"/>
</dbReference>
<dbReference type="OrthoDB" id="10070851at2759"/>
<dbReference type="AlphaFoldDB" id="A0A4V1J2U1"/>
<dbReference type="InterPro" id="IPR004148">
    <property type="entry name" value="BAR_dom"/>
</dbReference>
<reference evidence="10" key="1">
    <citation type="journal article" date="2018" name="Nat. Microbiol.">
        <title>Leveraging single-cell genomics to expand the fungal tree of life.</title>
        <authorList>
            <person name="Ahrendt S.R."/>
            <person name="Quandt C.A."/>
            <person name="Ciobanu D."/>
            <person name="Clum A."/>
            <person name="Salamov A."/>
            <person name="Andreopoulos B."/>
            <person name="Cheng J.F."/>
            <person name="Woyke T."/>
            <person name="Pelin A."/>
            <person name="Henrissat B."/>
            <person name="Reynolds N.K."/>
            <person name="Benny G.L."/>
            <person name="Smith M.E."/>
            <person name="James T.Y."/>
            <person name="Grigoriev I.V."/>
        </authorList>
    </citation>
    <scope>NUCLEOTIDE SEQUENCE [LARGE SCALE GENOMIC DNA]</scope>
    <source>
        <strain evidence="10">Baker2002</strain>
    </source>
</reference>
<evidence type="ECO:0000313" key="10">
    <source>
        <dbReference type="Proteomes" id="UP000268321"/>
    </source>
</evidence>